<comment type="caution">
    <text evidence="9">The sequence shown here is derived from an EMBL/GenBank/DDBJ whole genome shotgun (WGS) entry which is preliminary data.</text>
</comment>
<dbReference type="InterPro" id="IPR036322">
    <property type="entry name" value="WD40_repeat_dom_sf"/>
</dbReference>
<dbReference type="PANTHER" id="PTHR13083:SF3">
    <property type="entry name" value="WD REPEAT-CONTAINING PROTEIN 91"/>
    <property type="match status" value="1"/>
</dbReference>
<evidence type="ECO:0000256" key="2">
    <source>
        <dbReference type="ARBA" id="ARBA00004414"/>
    </source>
</evidence>
<keyword evidence="6" id="KW-0853">WD repeat</keyword>
<accession>A0A834Y3B6</accession>
<comment type="subcellular location">
    <subcellularLocation>
        <location evidence="1">Early endosome membrane</location>
        <topology evidence="1">Peripheral membrane protein</topology>
    </subcellularLocation>
    <subcellularLocation>
        <location evidence="2">Late endosome membrane</location>
    </subcellularLocation>
</comment>
<organism evidence="9 10">
    <name type="scientific">Aphidius gifuensis</name>
    <name type="common">Parasitoid wasp</name>
    <dbReference type="NCBI Taxonomy" id="684658"/>
    <lineage>
        <taxon>Eukaryota</taxon>
        <taxon>Metazoa</taxon>
        <taxon>Ecdysozoa</taxon>
        <taxon>Arthropoda</taxon>
        <taxon>Hexapoda</taxon>
        <taxon>Insecta</taxon>
        <taxon>Pterygota</taxon>
        <taxon>Neoptera</taxon>
        <taxon>Endopterygota</taxon>
        <taxon>Hymenoptera</taxon>
        <taxon>Apocrita</taxon>
        <taxon>Ichneumonoidea</taxon>
        <taxon>Braconidae</taxon>
        <taxon>Aphidiinae</taxon>
        <taxon>Aphidius</taxon>
    </lineage>
</organism>
<dbReference type="SUPFAM" id="SSF50978">
    <property type="entry name" value="WD40 repeat-like"/>
    <property type="match status" value="1"/>
</dbReference>
<dbReference type="InterPro" id="IPR039724">
    <property type="entry name" value="WDR91"/>
</dbReference>
<feature type="compositionally biased region" description="Polar residues" evidence="7">
    <location>
        <begin position="255"/>
        <end position="276"/>
    </location>
</feature>
<evidence type="ECO:0000256" key="1">
    <source>
        <dbReference type="ARBA" id="ARBA00004220"/>
    </source>
</evidence>
<dbReference type="Gene3D" id="2.130.10.10">
    <property type="entry name" value="YVTN repeat-like/Quinoprotein amine dehydrogenase"/>
    <property type="match status" value="1"/>
</dbReference>
<dbReference type="InterPro" id="IPR006594">
    <property type="entry name" value="LisH"/>
</dbReference>
<evidence type="ECO:0000256" key="7">
    <source>
        <dbReference type="SAM" id="MobiDB-lite"/>
    </source>
</evidence>
<dbReference type="GO" id="GO:0031901">
    <property type="term" value="C:early endosome membrane"/>
    <property type="evidence" value="ECO:0007669"/>
    <property type="project" value="UniProtKB-SubCell"/>
</dbReference>
<feature type="domain" description="ARMC9 CTLH-like" evidence="8">
    <location>
        <begin position="47"/>
        <end position="168"/>
    </location>
</feature>
<dbReference type="GO" id="GO:0031902">
    <property type="term" value="C:late endosome membrane"/>
    <property type="evidence" value="ECO:0007669"/>
    <property type="project" value="UniProtKB-SubCell"/>
</dbReference>
<reference evidence="9 10" key="1">
    <citation type="submission" date="2020-08" db="EMBL/GenBank/DDBJ databases">
        <title>Aphidius gifuensis genome sequencing and assembly.</title>
        <authorList>
            <person name="Du Z."/>
        </authorList>
    </citation>
    <scope>NUCLEOTIDE SEQUENCE [LARGE SCALE GENOMIC DNA]</scope>
    <source>
        <strain evidence="9">YNYX2018</strain>
        <tissue evidence="9">Adults</tissue>
    </source>
</reference>
<dbReference type="InterPro" id="IPR001680">
    <property type="entry name" value="WD40_rpt"/>
</dbReference>
<evidence type="ECO:0000256" key="4">
    <source>
        <dbReference type="ARBA" id="ARBA00021116"/>
    </source>
</evidence>
<evidence type="ECO:0000256" key="5">
    <source>
        <dbReference type="ARBA" id="ARBA00022753"/>
    </source>
</evidence>
<dbReference type="GO" id="GO:0051898">
    <property type="term" value="P:negative regulation of phosphatidylinositol 3-kinase/protein kinase B signal transduction"/>
    <property type="evidence" value="ECO:0007669"/>
    <property type="project" value="InterPro"/>
</dbReference>
<dbReference type="PROSITE" id="PS50082">
    <property type="entry name" value="WD_REPEATS_2"/>
    <property type="match status" value="1"/>
</dbReference>
<proteinExistence type="inferred from homology"/>
<dbReference type="GO" id="GO:0141039">
    <property type="term" value="F:phosphatidylinositol 3-kinase inhibitor activity"/>
    <property type="evidence" value="ECO:0007669"/>
    <property type="project" value="InterPro"/>
</dbReference>
<dbReference type="SMART" id="SM00320">
    <property type="entry name" value="WD40"/>
    <property type="match status" value="6"/>
</dbReference>
<dbReference type="GO" id="GO:0045022">
    <property type="term" value="P:early endosome to late endosome transport"/>
    <property type="evidence" value="ECO:0007669"/>
    <property type="project" value="InterPro"/>
</dbReference>
<gene>
    <name evidence="9" type="ORF">HCN44_002558</name>
</gene>
<evidence type="ECO:0000256" key="6">
    <source>
        <dbReference type="PROSITE-ProRule" id="PRU00221"/>
    </source>
</evidence>
<dbReference type="PROSITE" id="PS50294">
    <property type="entry name" value="WD_REPEATS_REGION"/>
    <property type="match status" value="1"/>
</dbReference>
<dbReference type="Pfam" id="PF23138">
    <property type="entry name" value="CTLH_Armc9"/>
    <property type="match status" value="1"/>
</dbReference>
<dbReference type="InterPro" id="IPR015943">
    <property type="entry name" value="WD40/YVTN_repeat-like_dom_sf"/>
</dbReference>
<feature type="region of interest" description="Disordered" evidence="7">
    <location>
        <begin position="255"/>
        <end position="278"/>
    </location>
</feature>
<dbReference type="OrthoDB" id="193023at2759"/>
<sequence>MSHVQYVDELVKEYLLFRGFSQTLKIFDNEIKSEKEKGFRVDKIVDQLMQYIYTFDIVSLRELWGYLDTKIFSHLENHFTLSIKKLENAILKMYLVNATVNNKPEKIQDFFNRLTQELQGQTEWKDWFAYPFIKNPEENSIYSVYFSKQWQDTMIVSLHNFLSTIFQCMPYPTLLTIDEHANKIKTLQEENNTLRQCLSDYSKVENIADVNLGVTPHLPPIMDDFYIIAQESPLTENPKTFKNLIKNISSGSSPVMNRKSLTTKRTNSKGRVTSISKGDLAAKRSISCDSRLTRKRDSSLDTSVERKVKDKNDFSYLLLSQEEYTEHKNSIIQCRSNQSGSYVATGDIDGIIKVWTPIPSPKTVATFTPTGLNSNNAITALDWISKNERYFLHGNKNGSIELHDIRDKKTLLKIQHEETNILSLTCNPIDSTFVCSVSDNNESKILLYDVKTKKLERTLYTDKNIIPLCSTFNHNGQLLITGLSNGNIIIHDIRKNESIDNFNCHQSSIIDIELINDFTNIIAQSEDGTICQRNLNQTNKIIWETKIKISKNIIHGKIFTFDQTGSHMLLCTQTGGTIYKIPPSNQGKIIELGGHKETLCCDWSTANQSGTCITGGAEGKARVSILLSP</sequence>
<evidence type="ECO:0000256" key="3">
    <source>
        <dbReference type="ARBA" id="ARBA00006128"/>
    </source>
</evidence>
<keyword evidence="10" id="KW-1185">Reference proteome</keyword>
<protein>
    <recommendedName>
        <fullName evidence="4">WD repeat-containing protein 91</fullName>
    </recommendedName>
</protein>
<dbReference type="EMBL" id="JACMRX010000001">
    <property type="protein sequence ID" value="KAF7996912.1"/>
    <property type="molecule type" value="Genomic_DNA"/>
</dbReference>
<feature type="repeat" description="WD" evidence="6">
    <location>
        <begin position="324"/>
        <end position="355"/>
    </location>
</feature>
<name>A0A834Y3B6_APHGI</name>
<dbReference type="Proteomes" id="UP000639338">
    <property type="component" value="Unassembled WGS sequence"/>
</dbReference>
<evidence type="ECO:0000313" key="10">
    <source>
        <dbReference type="Proteomes" id="UP000639338"/>
    </source>
</evidence>
<keyword evidence="5" id="KW-0967">Endosome</keyword>
<dbReference type="InterPro" id="IPR056327">
    <property type="entry name" value="ARMC9_CTLH-like_dom"/>
</dbReference>
<comment type="similarity">
    <text evidence="3">Belongs to the WD repeat WDR91 family.</text>
</comment>
<evidence type="ECO:0000313" key="9">
    <source>
        <dbReference type="EMBL" id="KAF7996912.1"/>
    </source>
</evidence>
<dbReference type="Pfam" id="PF00400">
    <property type="entry name" value="WD40"/>
    <property type="match status" value="1"/>
</dbReference>
<dbReference type="AlphaFoldDB" id="A0A834Y3B6"/>
<dbReference type="PANTHER" id="PTHR13083">
    <property type="entry name" value="WD REPEAT-CONTAINING PROTEIN 91"/>
    <property type="match status" value="1"/>
</dbReference>
<dbReference type="PROSITE" id="PS50896">
    <property type="entry name" value="LISH"/>
    <property type="match status" value="1"/>
</dbReference>
<evidence type="ECO:0000259" key="8">
    <source>
        <dbReference type="Pfam" id="PF23138"/>
    </source>
</evidence>